<reference evidence="3 4" key="1">
    <citation type="submission" date="2020-11" db="EMBL/GenBank/DDBJ databases">
        <title>Kefir isolates.</title>
        <authorList>
            <person name="Marcisauskas S."/>
            <person name="Kim Y."/>
            <person name="Blasche S."/>
        </authorList>
    </citation>
    <scope>NUCLEOTIDE SEQUENCE [LARGE SCALE GENOMIC DNA]</scope>
    <source>
        <strain evidence="3 4">KR</strain>
    </source>
</reference>
<organism evidence="3 4">
    <name type="scientific">Rhodotorula mucilaginosa</name>
    <name type="common">Yeast</name>
    <name type="synonym">Rhodotorula rubra</name>
    <dbReference type="NCBI Taxonomy" id="5537"/>
    <lineage>
        <taxon>Eukaryota</taxon>
        <taxon>Fungi</taxon>
        <taxon>Dikarya</taxon>
        <taxon>Basidiomycota</taxon>
        <taxon>Pucciniomycotina</taxon>
        <taxon>Microbotryomycetes</taxon>
        <taxon>Sporidiobolales</taxon>
        <taxon>Sporidiobolaceae</taxon>
        <taxon>Rhodotorula</taxon>
    </lineage>
</organism>
<feature type="compositionally biased region" description="Basic residues" evidence="1">
    <location>
        <begin position="420"/>
        <end position="430"/>
    </location>
</feature>
<dbReference type="AlphaFoldDB" id="A0A9P6W4Z5"/>
<dbReference type="OrthoDB" id="2529144at2759"/>
<evidence type="ECO:0000313" key="4">
    <source>
        <dbReference type="Proteomes" id="UP000777482"/>
    </source>
</evidence>
<evidence type="ECO:0000256" key="2">
    <source>
        <dbReference type="SAM" id="Phobius"/>
    </source>
</evidence>
<feature type="compositionally biased region" description="Basic and acidic residues" evidence="1">
    <location>
        <begin position="137"/>
        <end position="149"/>
    </location>
</feature>
<protein>
    <submittedName>
        <fullName evidence="3">Uncharacterized protein</fullName>
    </submittedName>
</protein>
<feature type="compositionally biased region" description="Low complexity" evidence="1">
    <location>
        <begin position="292"/>
        <end position="312"/>
    </location>
</feature>
<feature type="compositionally biased region" description="Basic and acidic residues" evidence="1">
    <location>
        <begin position="395"/>
        <end position="406"/>
    </location>
</feature>
<feature type="region of interest" description="Disordered" evidence="1">
    <location>
        <begin position="360"/>
        <end position="430"/>
    </location>
</feature>
<dbReference type="EMBL" id="PUHQ01000017">
    <property type="protein sequence ID" value="KAG0663926.1"/>
    <property type="molecule type" value="Genomic_DNA"/>
</dbReference>
<proteinExistence type="predicted"/>
<keyword evidence="4" id="KW-1185">Reference proteome</keyword>
<keyword evidence="2" id="KW-0812">Transmembrane</keyword>
<feature type="compositionally biased region" description="Basic and acidic residues" evidence="1">
    <location>
        <begin position="314"/>
        <end position="337"/>
    </location>
</feature>
<keyword evidence="2" id="KW-0472">Membrane</keyword>
<feature type="transmembrane region" description="Helical" evidence="2">
    <location>
        <begin position="16"/>
        <end position="33"/>
    </location>
</feature>
<feature type="compositionally biased region" description="Gly residues" evidence="1">
    <location>
        <begin position="218"/>
        <end position="227"/>
    </location>
</feature>
<feature type="region of interest" description="Disordered" evidence="1">
    <location>
        <begin position="171"/>
        <end position="337"/>
    </location>
</feature>
<comment type="caution">
    <text evidence="3">The sequence shown here is derived from an EMBL/GenBank/DDBJ whole genome shotgun (WGS) entry which is preliminary data.</text>
</comment>
<sequence length="430" mass="43394">MALVASIGRLVTSRRGLIAIAFALATIYTLTLYDATALTGAASPASSSKGSVAAKVRENWSWGSGGGIMGDMGNDAGADAPPPTNLEAEAIPRKNYRADEDPILAVPGAVDPEEQAARLANHHARPFGKTPPQDALKPADRAAVEDAKAKAGVYSPHEMARLEAELAEAQAPVPRKKAAAAAAAQGGGGKKQAVDKKKGAKQEQTTTDTTTAESAQETGGGGGGGGAVDEEAGSATSTPGEDGLEDTPSVATKKGAADAAPMAALVLPPTKGKDAPPMPKDVQQAIADKADAAANSETTEAASHAAAKAASFESDDKKEVPPPPSEKIRQPEPAKGEKVLVAEPAAEELGVEEDLAAPAVGKPKIGTGGRVVKPLPGADSAPKPVKAQRVGGGEKAGKVVKQEAGKRVGTGARPGAKGMGMRRMRLVKRS</sequence>
<evidence type="ECO:0000313" key="3">
    <source>
        <dbReference type="EMBL" id="KAG0663926.1"/>
    </source>
</evidence>
<feature type="compositionally biased region" description="Low complexity" evidence="1">
    <location>
        <begin position="202"/>
        <end position="217"/>
    </location>
</feature>
<feature type="compositionally biased region" description="Low complexity" evidence="1">
    <location>
        <begin position="251"/>
        <end position="264"/>
    </location>
</feature>
<feature type="compositionally biased region" description="Basic and acidic residues" evidence="1">
    <location>
        <begin position="192"/>
        <end position="201"/>
    </location>
</feature>
<accession>A0A9P6W4Z5</accession>
<feature type="region of interest" description="Disordered" evidence="1">
    <location>
        <begin position="123"/>
        <end position="149"/>
    </location>
</feature>
<gene>
    <name evidence="3" type="ORF">C6P46_002152</name>
</gene>
<dbReference type="Proteomes" id="UP000777482">
    <property type="component" value="Unassembled WGS sequence"/>
</dbReference>
<evidence type="ECO:0000256" key="1">
    <source>
        <dbReference type="SAM" id="MobiDB-lite"/>
    </source>
</evidence>
<keyword evidence="2" id="KW-1133">Transmembrane helix</keyword>
<name>A0A9P6W4Z5_RHOMI</name>